<proteinExistence type="predicted"/>
<organism evidence="1 2">
    <name type="scientific">Protopolystoma xenopodis</name>
    <dbReference type="NCBI Taxonomy" id="117903"/>
    <lineage>
        <taxon>Eukaryota</taxon>
        <taxon>Metazoa</taxon>
        <taxon>Spiralia</taxon>
        <taxon>Lophotrochozoa</taxon>
        <taxon>Platyhelminthes</taxon>
        <taxon>Monogenea</taxon>
        <taxon>Polyopisthocotylea</taxon>
        <taxon>Polystomatidea</taxon>
        <taxon>Polystomatidae</taxon>
        <taxon>Protopolystoma</taxon>
    </lineage>
</organism>
<comment type="caution">
    <text evidence="1">The sequence shown here is derived from an EMBL/GenBank/DDBJ whole genome shotgun (WGS) entry which is preliminary data.</text>
</comment>
<sequence>MCQCTNTWQAHAVPAQLLSESRLALETALPSGPVQFGTKWFCGFVKSQLPTPLPTSTWYSFRGSWRSSPRTSRVNAQPLEPGPLCAARLLP</sequence>
<accession>A0A3S5B5Y8</accession>
<dbReference type="Proteomes" id="UP000784294">
    <property type="component" value="Unassembled WGS sequence"/>
</dbReference>
<gene>
    <name evidence="1" type="ORF">PXEA_LOCUS28102</name>
</gene>
<evidence type="ECO:0000313" key="1">
    <source>
        <dbReference type="EMBL" id="VEL34662.1"/>
    </source>
</evidence>
<protein>
    <submittedName>
        <fullName evidence="1">Uncharacterized protein</fullName>
    </submittedName>
</protein>
<evidence type="ECO:0000313" key="2">
    <source>
        <dbReference type="Proteomes" id="UP000784294"/>
    </source>
</evidence>
<keyword evidence="2" id="KW-1185">Reference proteome</keyword>
<dbReference type="EMBL" id="CAAALY010248112">
    <property type="protein sequence ID" value="VEL34662.1"/>
    <property type="molecule type" value="Genomic_DNA"/>
</dbReference>
<dbReference type="AlphaFoldDB" id="A0A3S5B5Y8"/>
<reference evidence="1" key="1">
    <citation type="submission" date="2018-11" db="EMBL/GenBank/DDBJ databases">
        <authorList>
            <consortium name="Pathogen Informatics"/>
        </authorList>
    </citation>
    <scope>NUCLEOTIDE SEQUENCE</scope>
</reference>
<name>A0A3S5B5Y8_9PLAT</name>